<organism evidence="3 4">
    <name type="scientific">Rhodanobacter lycopersici</name>
    <dbReference type="NCBI Taxonomy" id="3162487"/>
    <lineage>
        <taxon>Bacteria</taxon>
        <taxon>Pseudomonadati</taxon>
        <taxon>Pseudomonadota</taxon>
        <taxon>Gammaproteobacteria</taxon>
        <taxon>Lysobacterales</taxon>
        <taxon>Rhodanobacteraceae</taxon>
        <taxon>Rhodanobacter</taxon>
    </lineage>
</organism>
<evidence type="ECO:0000313" key="3">
    <source>
        <dbReference type="EMBL" id="MEW9571001.1"/>
    </source>
</evidence>
<feature type="transmembrane region" description="Helical" evidence="1">
    <location>
        <begin position="187"/>
        <end position="207"/>
    </location>
</feature>
<proteinExistence type="predicted"/>
<evidence type="ECO:0000256" key="1">
    <source>
        <dbReference type="SAM" id="Phobius"/>
    </source>
</evidence>
<protein>
    <submittedName>
        <fullName evidence="3">SdpI family protein</fullName>
    </submittedName>
</protein>
<feature type="transmembrane region" description="Helical" evidence="1">
    <location>
        <begin position="163"/>
        <end position="181"/>
    </location>
</feature>
<reference evidence="3 4" key="1">
    <citation type="submission" date="2024-06" db="EMBL/GenBank/DDBJ databases">
        <authorList>
            <person name="Woo H."/>
        </authorList>
    </citation>
    <scope>NUCLEOTIDE SEQUENCE [LARGE SCALE GENOMIC DNA]</scope>
    <source>
        <strain evidence="3 4">Si-c</strain>
    </source>
</reference>
<keyword evidence="1" id="KW-0472">Membrane</keyword>
<dbReference type="RefSeq" id="WP_367853066.1">
    <property type="nucleotide sequence ID" value="NZ_JBFOHK010000001.1"/>
</dbReference>
<feature type="domain" description="DUF1648" evidence="2">
    <location>
        <begin position="12"/>
        <end position="60"/>
    </location>
</feature>
<dbReference type="Proteomes" id="UP001556220">
    <property type="component" value="Unassembled WGS sequence"/>
</dbReference>
<dbReference type="InterPro" id="IPR012867">
    <property type="entry name" value="DUF1648"/>
</dbReference>
<dbReference type="InterPro" id="IPR026272">
    <property type="entry name" value="SdpI"/>
</dbReference>
<sequence>MKPARTLIVSAIFVAIAVGMAVWLWPHLPARIPFHWGPGGQVDGYAPRFQVAAMWPLVIIGMAVLTVALPRISPKRFEMESFAGIYAVLMLAGQGMVLVLGIAMLLAGAGHAVPMATIAPLAAGVLLTVLGNYMGKLRRNFFAGIRTPWTLASEAVWERTHRLAGWMYVLAGVAMAVLGLAGALLGWGLAVVVILALLPHVCSYFIYRRLEGRHLSEGDVP</sequence>
<name>A0ABV3QBY2_9GAMM</name>
<evidence type="ECO:0000259" key="2">
    <source>
        <dbReference type="Pfam" id="PF07853"/>
    </source>
</evidence>
<gene>
    <name evidence="3" type="ORF">ABQJ54_04505</name>
</gene>
<dbReference type="EMBL" id="JBFOHK010000001">
    <property type="protein sequence ID" value="MEW9571001.1"/>
    <property type="molecule type" value="Genomic_DNA"/>
</dbReference>
<keyword evidence="1" id="KW-1133">Transmembrane helix</keyword>
<dbReference type="PIRSF" id="PIRSF038959">
    <property type="entry name" value="SdpI"/>
    <property type="match status" value="1"/>
</dbReference>
<dbReference type="Pfam" id="PF07853">
    <property type="entry name" value="DUF1648"/>
    <property type="match status" value="1"/>
</dbReference>
<keyword evidence="1" id="KW-0812">Transmembrane</keyword>
<dbReference type="PANTHER" id="PTHR37810:SF5">
    <property type="entry name" value="IMMUNITY PROTEIN SDPI"/>
    <property type="match status" value="1"/>
</dbReference>
<feature type="transmembrane region" description="Helical" evidence="1">
    <location>
        <begin position="81"/>
        <end position="106"/>
    </location>
</feature>
<dbReference type="InterPro" id="IPR025962">
    <property type="entry name" value="SdpI/YhfL"/>
</dbReference>
<feature type="transmembrane region" description="Helical" evidence="1">
    <location>
        <begin position="45"/>
        <end position="69"/>
    </location>
</feature>
<evidence type="ECO:0000313" key="4">
    <source>
        <dbReference type="Proteomes" id="UP001556220"/>
    </source>
</evidence>
<comment type="caution">
    <text evidence="3">The sequence shown here is derived from an EMBL/GenBank/DDBJ whole genome shotgun (WGS) entry which is preliminary data.</text>
</comment>
<dbReference type="PANTHER" id="PTHR37810">
    <property type="entry name" value="IMMUNITY PROTEIN SDPI"/>
    <property type="match status" value="1"/>
</dbReference>
<dbReference type="Pfam" id="PF13630">
    <property type="entry name" value="SdpI"/>
    <property type="match status" value="1"/>
</dbReference>
<accession>A0ABV3QBY2</accession>
<feature type="transmembrane region" description="Helical" evidence="1">
    <location>
        <begin position="7"/>
        <end position="25"/>
    </location>
</feature>
<feature type="transmembrane region" description="Helical" evidence="1">
    <location>
        <begin position="112"/>
        <end position="133"/>
    </location>
</feature>
<keyword evidence="4" id="KW-1185">Reference proteome</keyword>